<dbReference type="CDD" id="cd09274">
    <property type="entry name" value="RNase_HI_RT_Ty3"/>
    <property type="match status" value="1"/>
</dbReference>
<gene>
    <name evidence="9" type="ORF">Pcinc_012545</name>
</gene>
<keyword evidence="1" id="KW-0808">Transferase</keyword>
<sequence length="165" mass="18561">MPSDNTGFSAFDLLYGRSVSEPEDVSTPDEISELTDPNDFVPSLPQSTVSDSGTSSLPLINPSLTWDERIALEDLIFIFPGVFSKIPVAHASRKLMDRERRYSAIEQEALAIVFGVTKFDFYLRGKEFILETDHKPLVYLQTSKCSNDRLMRSALRPVYCSIKCT</sequence>
<evidence type="ECO:0000256" key="1">
    <source>
        <dbReference type="ARBA" id="ARBA00022679"/>
    </source>
</evidence>
<dbReference type="SUPFAM" id="SSF56672">
    <property type="entry name" value="DNA/RNA polymerases"/>
    <property type="match status" value="1"/>
</dbReference>
<proteinExistence type="predicted"/>
<evidence type="ECO:0000313" key="9">
    <source>
        <dbReference type="EMBL" id="KAK3883117.1"/>
    </source>
</evidence>
<dbReference type="InterPro" id="IPR041373">
    <property type="entry name" value="RT_RNaseH"/>
</dbReference>
<keyword evidence="10" id="KW-1185">Reference proteome</keyword>
<evidence type="ECO:0000259" key="8">
    <source>
        <dbReference type="Pfam" id="PF17917"/>
    </source>
</evidence>
<evidence type="ECO:0000256" key="2">
    <source>
        <dbReference type="ARBA" id="ARBA00022695"/>
    </source>
</evidence>
<dbReference type="Proteomes" id="UP001286313">
    <property type="component" value="Unassembled WGS sequence"/>
</dbReference>
<feature type="region of interest" description="Disordered" evidence="7">
    <location>
        <begin position="19"/>
        <end position="54"/>
    </location>
</feature>
<protein>
    <recommendedName>
        <fullName evidence="8">Reverse transcriptase RNase H-like domain-containing protein</fullName>
    </recommendedName>
</protein>
<keyword evidence="2" id="KW-0548">Nucleotidyltransferase</keyword>
<keyword evidence="3" id="KW-0540">Nuclease</keyword>
<dbReference type="InterPro" id="IPR043502">
    <property type="entry name" value="DNA/RNA_pol_sf"/>
</dbReference>
<evidence type="ECO:0000313" key="10">
    <source>
        <dbReference type="Proteomes" id="UP001286313"/>
    </source>
</evidence>
<evidence type="ECO:0000256" key="3">
    <source>
        <dbReference type="ARBA" id="ARBA00022722"/>
    </source>
</evidence>
<organism evidence="9 10">
    <name type="scientific">Petrolisthes cinctipes</name>
    <name type="common">Flat porcelain crab</name>
    <dbReference type="NCBI Taxonomy" id="88211"/>
    <lineage>
        <taxon>Eukaryota</taxon>
        <taxon>Metazoa</taxon>
        <taxon>Ecdysozoa</taxon>
        <taxon>Arthropoda</taxon>
        <taxon>Crustacea</taxon>
        <taxon>Multicrustacea</taxon>
        <taxon>Malacostraca</taxon>
        <taxon>Eumalacostraca</taxon>
        <taxon>Eucarida</taxon>
        <taxon>Decapoda</taxon>
        <taxon>Pleocyemata</taxon>
        <taxon>Anomura</taxon>
        <taxon>Galatheoidea</taxon>
        <taxon>Porcellanidae</taxon>
        <taxon>Petrolisthes</taxon>
    </lineage>
</organism>
<dbReference type="AlphaFoldDB" id="A0AAE1KTH4"/>
<dbReference type="GO" id="GO:0003964">
    <property type="term" value="F:RNA-directed DNA polymerase activity"/>
    <property type="evidence" value="ECO:0007669"/>
    <property type="project" value="UniProtKB-KW"/>
</dbReference>
<feature type="domain" description="Reverse transcriptase RNase H-like" evidence="8">
    <location>
        <begin position="86"/>
        <end position="155"/>
    </location>
</feature>
<accession>A0AAE1KTH4</accession>
<dbReference type="Pfam" id="PF17917">
    <property type="entry name" value="RT_RNaseH"/>
    <property type="match status" value="1"/>
</dbReference>
<dbReference type="EMBL" id="JAWQEG010001019">
    <property type="protein sequence ID" value="KAK3883117.1"/>
    <property type="molecule type" value="Genomic_DNA"/>
</dbReference>
<dbReference type="InterPro" id="IPR050951">
    <property type="entry name" value="Retrovirus_Pol_polyprotein"/>
</dbReference>
<keyword evidence="4" id="KW-0255">Endonuclease</keyword>
<reference evidence="9" key="1">
    <citation type="submission" date="2023-10" db="EMBL/GenBank/DDBJ databases">
        <title>Genome assemblies of two species of porcelain crab, Petrolisthes cinctipes and Petrolisthes manimaculis (Anomura: Porcellanidae).</title>
        <authorList>
            <person name="Angst P."/>
        </authorList>
    </citation>
    <scope>NUCLEOTIDE SEQUENCE</scope>
    <source>
        <strain evidence="9">PB745_01</strain>
        <tissue evidence="9">Gill</tissue>
    </source>
</reference>
<evidence type="ECO:0000256" key="4">
    <source>
        <dbReference type="ARBA" id="ARBA00022759"/>
    </source>
</evidence>
<feature type="compositionally biased region" description="Acidic residues" evidence="7">
    <location>
        <begin position="21"/>
        <end position="33"/>
    </location>
</feature>
<evidence type="ECO:0000256" key="5">
    <source>
        <dbReference type="ARBA" id="ARBA00022801"/>
    </source>
</evidence>
<keyword evidence="6" id="KW-0695">RNA-directed DNA polymerase</keyword>
<dbReference type="GO" id="GO:0016787">
    <property type="term" value="F:hydrolase activity"/>
    <property type="evidence" value="ECO:0007669"/>
    <property type="project" value="UniProtKB-KW"/>
</dbReference>
<evidence type="ECO:0000256" key="6">
    <source>
        <dbReference type="ARBA" id="ARBA00022918"/>
    </source>
</evidence>
<dbReference type="PANTHER" id="PTHR37984:SF5">
    <property type="entry name" value="PROTEIN NYNRIN-LIKE"/>
    <property type="match status" value="1"/>
</dbReference>
<dbReference type="PANTHER" id="PTHR37984">
    <property type="entry name" value="PROTEIN CBG26694"/>
    <property type="match status" value="1"/>
</dbReference>
<dbReference type="GO" id="GO:0004519">
    <property type="term" value="F:endonuclease activity"/>
    <property type="evidence" value="ECO:0007669"/>
    <property type="project" value="UniProtKB-KW"/>
</dbReference>
<evidence type="ECO:0000256" key="7">
    <source>
        <dbReference type="SAM" id="MobiDB-lite"/>
    </source>
</evidence>
<name>A0AAE1KTH4_PETCI</name>
<feature type="compositionally biased region" description="Polar residues" evidence="7">
    <location>
        <begin position="44"/>
        <end position="54"/>
    </location>
</feature>
<comment type="caution">
    <text evidence="9">The sequence shown here is derived from an EMBL/GenBank/DDBJ whole genome shotgun (WGS) entry which is preliminary data.</text>
</comment>
<keyword evidence="5" id="KW-0378">Hydrolase</keyword>